<dbReference type="PANTHER" id="PTHR30535">
    <property type="entry name" value="VITAMIN B12-BINDING PROTEIN"/>
    <property type="match status" value="1"/>
</dbReference>
<comment type="caution">
    <text evidence="2">The sequence shown here is derived from an EMBL/GenBank/DDBJ whole genome shotgun (WGS) entry which is preliminary data.</text>
</comment>
<dbReference type="InterPro" id="IPR050902">
    <property type="entry name" value="ABC_Transporter_SBP"/>
</dbReference>
<dbReference type="Pfam" id="PF01497">
    <property type="entry name" value="Peripla_BP_2"/>
    <property type="match status" value="1"/>
</dbReference>
<dbReference type="PROSITE" id="PS50983">
    <property type="entry name" value="FE_B12_PBP"/>
    <property type="match status" value="1"/>
</dbReference>
<evidence type="ECO:0000259" key="1">
    <source>
        <dbReference type="PROSITE" id="PS50983"/>
    </source>
</evidence>
<organism evidence="2 3">
    <name type="scientific">Epilithonimonas lactis</name>
    <dbReference type="NCBI Taxonomy" id="421072"/>
    <lineage>
        <taxon>Bacteria</taxon>
        <taxon>Pseudomonadati</taxon>
        <taxon>Bacteroidota</taxon>
        <taxon>Flavobacteriia</taxon>
        <taxon>Flavobacteriales</taxon>
        <taxon>Weeksellaceae</taxon>
        <taxon>Chryseobacterium group</taxon>
        <taxon>Epilithonimonas</taxon>
    </lineage>
</organism>
<gene>
    <name evidence="2" type="ORF">IO89_18905</name>
</gene>
<dbReference type="PANTHER" id="PTHR30535:SF34">
    <property type="entry name" value="MOLYBDATE-BINDING PROTEIN MOLA"/>
    <property type="match status" value="1"/>
</dbReference>
<dbReference type="EMBL" id="JPLY01000008">
    <property type="protein sequence ID" value="KFC18198.1"/>
    <property type="molecule type" value="Genomic_DNA"/>
</dbReference>
<dbReference type="eggNOG" id="COG0614">
    <property type="taxonomic scope" value="Bacteria"/>
</dbReference>
<evidence type="ECO:0000313" key="3">
    <source>
        <dbReference type="Proteomes" id="UP000028623"/>
    </source>
</evidence>
<keyword evidence="3" id="KW-1185">Reference proteome</keyword>
<dbReference type="InterPro" id="IPR002491">
    <property type="entry name" value="ABC_transptr_periplasmic_BD"/>
</dbReference>
<accession>A0A085B6V3</accession>
<dbReference type="Gene3D" id="3.40.50.1980">
    <property type="entry name" value="Nitrogenase molybdenum iron protein domain"/>
    <property type="match status" value="2"/>
</dbReference>
<name>A0A085B6V3_9FLAO</name>
<dbReference type="OrthoDB" id="9812528at2"/>
<dbReference type="SUPFAM" id="SSF53807">
    <property type="entry name" value="Helical backbone' metal receptor"/>
    <property type="match status" value="1"/>
</dbReference>
<dbReference type="Proteomes" id="UP000028623">
    <property type="component" value="Unassembled WGS sequence"/>
</dbReference>
<protein>
    <submittedName>
        <fullName evidence="2">ABC transporter substrate-binding protein</fullName>
    </submittedName>
</protein>
<dbReference type="STRING" id="421072.SAMN04488097_3854"/>
<reference evidence="2 3" key="1">
    <citation type="submission" date="2014-07" db="EMBL/GenBank/DDBJ databases">
        <title>Epilithonimonas lactis LMG 22401 Genome.</title>
        <authorList>
            <person name="Pipes S.E."/>
            <person name="Stropko S.J."/>
        </authorList>
    </citation>
    <scope>NUCLEOTIDE SEQUENCE [LARGE SCALE GENOMIC DNA]</scope>
    <source>
        <strain evidence="2 3">LMG 24401</strain>
    </source>
</reference>
<feature type="domain" description="Fe/B12 periplasmic-binding" evidence="1">
    <location>
        <begin position="64"/>
        <end position="335"/>
    </location>
</feature>
<proteinExistence type="predicted"/>
<dbReference type="GO" id="GO:0071281">
    <property type="term" value="P:cellular response to iron ion"/>
    <property type="evidence" value="ECO:0007669"/>
    <property type="project" value="TreeGrafter"/>
</dbReference>
<dbReference type="AlphaFoldDB" id="A0A085B6V3"/>
<evidence type="ECO:0000313" key="2">
    <source>
        <dbReference type="EMBL" id="KFC18198.1"/>
    </source>
</evidence>
<dbReference type="PROSITE" id="PS51257">
    <property type="entry name" value="PROKAR_LIPOPROTEIN"/>
    <property type="match status" value="1"/>
</dbReference>
<sequence length="350" mass="40588">MKRIFLLLILFLFSISCKKEYIQKSNDNITISSRVNYIENSDKLTLTSGKFKNVIPSKNLPFKKAMLLNSSLIGFFSELDLENKITGVSSPEYIFSEKIHQLINENKILNIGNEQKYDIEKILSNKPDVIFTNYVPNFVNTYEVLKNNGIELIFLDDFMEQNPLEKSKYLLLFGKLFGKEKEAEKAYQKIEENYKKIQTLSKNSKSNSLVLCNEMYGSQWFLPGGNSFVAKLINDAGGNYILKDNKESTSVPLSFEEVFIKSKQANFWINISPHKNKKELLTLNPNYSKMDVFNSGKLYMINNREKDQANDYFESGVVRCDVVLRDYFKIFHPEDVTFQSEPLVYLKELK</sequence>